<reference evidence="2" key="2">
    <citation type="submission" date="2020-09" db="EMBL/GenBank/DDBJ databases">
        <authorList>
            <person name="Sun Q."/>
            <person name="Ohkuma M."/>
        </authorList>
    </citation>
    <scope>NUCLEOTIDE SEQUENCE</scope>
    <source>
        <strain evidence="2">JCM 13064</strain>
    </source>
</reference>
<dbReference type="AlphaFoldDB" id="A0A917VH15"/>
<gene>
    <name evidence="2" type="ORF">GCM10007964_23740</name>
</gene>
<evidence type="ECO:0000313" key="3">
    <source>
        <dbReference type="Proteomes" id="UP000645217"/>
    </source>
</evidence>
<keyword evidence="3" id="KW-1185">Reference proteome</keyword>
<name>A0A917VH15_9ACTN</name>
<accession>A0A917VH15</accession>
<evidence type="ECO:0000256" key="1">
    <source>
        <dbReference type="SAM" id="MobiDB-lite"/>
    </source>
</evidence>
<dbReference type="EMBL" id="BMNT01000011">
    <property type="protein sequence ID" value="GGK80331.1"/>
    <property type="molecule type" value="Genomic_DNA"/>
</dbReference>
<protein>
    <submittedName>
        <fullName evidence="2">Uncharacterized protein</fullName>
    </submittedName>
</protein>
<organism evidence="2 3">
    <name type="scientific">Sphaerisporangium melleum</name>
    <dbReference type="NCBI Taxonomy" id="321316"/>
    <lineage>
        <taxon>Bacteria</taxon>
        <taxon>Bacillati</taxon>
        <taxon>Actinomycetota</taxon>
        <taxon>Actinomycetes</taxon>
        <taxon>Streptosporangiales</taxon>
        <taxon>Streptosporangiaceae</taxon>
        <taxon>Sphaerisporangium</taxon>
    </lineage>
</organism>
<reference evidence="2" key="1">
    <citation type="journal article" date="2014" name="Int. J. Syst. Evol. Microbiol.">
        <title>Complete genome sequence of Corynebacterium casei LMG S-19264T (=DSM 44701T), isolated from a smear-ripened cheese.</title>
        <authorList>
            <consortium name="US DOE Joint Genome Institute (JGI-PGF)"/>
            <person name="Walter F."/>
            <person name="Albersmeier A."/>
            <person name="Kalinowski J."/>
            <person name="Ruckert C."/>
        </authorList>
    </citation>
    <scope>NUCLEOTIDE SEQUENCE</scope>
    <source>
        <strain evidence="2">JCM 13064</strain>
    </source>
</reference>
<proteinExistence type="predicted"/>
<dbReference type="RefSeq" id="WP_189163031.1">
    <property type="nucleotide sequence ID" value="NZ_BMNT01000011.1"/>
</dbReference>
<feature type="region of interest" description="Disordered" evidence="1">
    <location>
        <begin position="70"/>
        <end position="118"/>
    </location>
</feature>
<comment type="caution">
    <text evidence="2">The sequence shown here is derived from an EMBL/GenBank/DDBJ whole genome shotgun (WGS) entry which is preliminary data.</text>
</comment>
<sequence length="118" mass="12776">MAVTIHELKERYGKHWLVSDAVGGGWYAVRRHGVSRSLLQRGLSNVRCAATLEELAAHLAAETQLEERFLHVDDPLPGPGEVRPSRDRPPQASPGPVGDASECPPPAVAHAAPAHRRL</sequence>
<evidence type="ECO:0000313" key="2">
    <source>
        <dbReference type="EMBL" id="GGK80331.1"/>
    </source>
</evidence>
<dbReference type="Proteomes" id="UP000645217">
    <property type="component" value="Unassembled WGS sequence"/>
</dbReference>